<proteinExistence type="inferred from homology"/>
<evidence type="ECO:0008006" key="7">
    <source>
        <dbReference type="Google" id="ProtNLM"/>
    </source>
</evidence>
<keyword evidence="2 4" id="KW-0813">Transport</keyword>
<evidence type="ECO:0000313" key="6">
    <source>
        <dbReference type="Proteomes" id="UP000237040"/>
    </source>
</evidence>
<gene>
    <name evidence="5" type="ORF">C0189_03240</name>
</gene>
<dbReference type="AlphaFoldDB" id="A0A2J6WEA9"/>
<sequence length="288" mass="32717">MSLRKVFILILVVLFLGTLFTGCRSKTESSKLKVAVTIYPFYDAVKSIGGDLVDVFVIVLPGSSPHTYVLTPQDLQNLENVSVIFENNFGLEEFLKSVISSLTARVVNVSEPLKNVVELHNGNPHLWLNPEYFVIQSEVIKNTLVELDPIHKDVYEKNYENYKKAILNKAAELRQKLVNLPNRNVITFHDAFPYFAEYFGINILASIEPDPNKLPTPKQIIEIENLIKKYNVKVVFKEPQLSSDIYKSIVEDTHVKVLSLDPLGDGVKIKTYTDLIEYNVNTIYDALK</sequence>
<evidence type="ECO:0000256" key="1">
    <source>
        <dbReference type="ARBA" id="ARBA00011028"/>
    </source>
</evidence>
<dbReference type="Pfam" id="PF01297">
    <property type="entry name" value="ZnuA"/>
    <property type="match status" value="1"/>
</dbReference>
<dbReference type="PRINTS" id="PR00691">
    <property type="entry name" value="ADHESINB"/>
</dbReference>
<keyword evidence="3" id="KW-0732">Signal</keyword>
<dbReference type="PANTHER" id="PTHR42953">
    <property type="entry name" value="HIGH-AFFINITY ZINC UPTAKE SYSTEM PROTEIN ZNUA-RELATED"/>
    <property type="match status" value="1"/>
</dbReference>
<evidence type="ECO:0000313" key="5">
    <source>
        <dbReference type="EMBL" id="PMP67344.1"/>
    </source>
</evidence>
<protein>
    <recommendedName>
        <fullName evidence="7">Zinc ABC transporter substrate-binding protein</fullName>
    </recommendedName>
</protein>
<dbReference type="PROSITE" id="PS51257">
    <property type="entry name" value="PROKAR_LIPOPROTEIN"/>
    <property type="match status" value="1"/>
</dbReference>
<dbReference type="GO" id="GO:0007155">
    <property type="term" value="P:cell adhesion"/>
    <property type="evidence" value="ECO:0007669"/>
    <property type="project" value="InterPro"/>
</dbReference>
<accession>A0A2J6WEA9</accession>
<comment type="similarity">
    <text evidence="1 4">Belongs to the bacterial solute-binding protein 9 family.</text>
</comment>
<dbReference type="EMBL" id="PNIL01000049">
    <property type="protein sequence ID" value="PMP67344.1"/>
    <property type="molecule type" value="Genomic_DNA"/>
</dbReference>
<dbReference type="GO" id="GO:0030001">
    <property type="term" value="P:metal ion transport"/>
    <property type="evidence" value="ECO:0007669"/>
    <property type="project" value="InterPro"/>
</dbReference>
<organism evidence="5 6">
    <name type="scientific">Caldisericum exile</name>
    <dbReference type="NCBI Taxonomy" id="693075"/>
    <lineage>
        <taxon>Bacteria</taxon>
        <taxon>Pseudomonadati</taxon>
        <taxon>Caldisericota/Cryosericota group</taxon>
        <taxon>Caldisericota</taxon>
        <taxon>Caldisericia</taxon>
        <taxon>Caldisericales</taxon>
        <taxon>Caldisericaceae</taxon>
        <taxon>Caldisericum</taxon>
    </lineage>
</organism>
<evidence type="ECO:0000256" key="2">
    <source>
        <dbReference type="ARBA" id="ARBA00022448"/>
    </source>
</evidence>
<evidence type="ECO:0000256" key="4">
    <source>
        <dbReference type="RuleBase" id="RU003512"/>
    </source>
</evidence>
<comment type="caution">
    <text evidence="5">The sequence shown here is derived from an EMBL/GenBank/DDBJ whole genome shotgun (WGS) entry which is preliminary data.</text>
</comment>
<dbReference type="PANTHER" id="PTHR42953:SF3">
    <property type="entry name" value="HIGH-AFFINITY ZINC UPTAKE SYSTEM PROTEIN ZNUA"/>
    <property type="match status" value="1"/>
</dbReference>
<dbReference type="PRINTS" id="PR00690">
    <property type="entry name" value="ADHESNFAMILY"/>
</dbReference>
<reference evidence="5 6" key="1">
    <citation type="submission" date="2018-01" db="EMBL/GenBank/DDBJ databases">
        <title>Metagenomic assembled genomes from two thermal pools in the Uzon Caldera, Kamchatka, Russia.</title>
        <authorList>
            <person name="Wilkins L."/>
            <person name="Ettinger C."/>
        </authorList>
    </citation>
    <scope>NUCLEOTIDE SEQUENCE [LARGE SCALE GENOMIC DNA]</scope>
    <source>
        <strain evidence="5">ZAV-07</strain>
    </source>
</reference>
<dbReference type="Gene3D" id="3.40.50.1980">
    <property type="entry name" value="Nitrogenase molybdenum iron protein domain"/>
    <property type="match status" value="2"/>
</dbReference>
<name>A0A2J6WEA9_9BACT</name>
<evidence type="ECO:0000256" key="3">
    <source>
        <dbReference type="ARBA" id="ARBA00022729"/>
    </source>
</evidence>
<dbReference type="Proteomes" id="UP000237040">
    <property type="component" value="Unassembled WGS sequence"/>
</dbReference>
<dbReference type="GO" id="GO:0046872">
    <property type="term" value="F:metal ion binding"/>
    <property type="evidence" value="ECO:0007669"/>
    <property type="project" value="InterPro"/>
</dbReference>
<dbReference type="InterPro" id="IPR006129">
    <property type="entry name" value="AdhesinB"/>
</dbReference>
<dbReference type="InterPro" id="IPR006127">
    <property type="entry name" value="ZnuA-like"/>
</dbReference>
<dbReference type="InterPro" id="IPR050492">
    <property type="entry name" value="Bact_metal-bind_prot9"/>
</dbReference>
<dbReference type="RefSeq" id="WP_424586929.1">
    <property type="nucleotide sequence ID" value="NZ_JBNAUB010000024.1"/>
</dbReference>
<dbReference type="SUPFAM" id="SSF53807">
    <property type="entry name" value="Helical backbone' metal receptor"/>
    <property type="match status" value="1"/>
</dbReference>
<dbReference type="InterPro" id="IPR006128">
    <property type="entry name" value="Lipoprotein_PsaA-like"/>
</dbReference>